<evidence type="ECO:0008006" key="3">
    <source>
        <dbReference type="Google" id="ProtNLM"/>
    </source>
</evidence>
<evidence type="ECO:0000313" key="2">
    <source>
        <dbReference type="Proteomes" id="UP000651057"/>
    </source>
</evidence>
<dbReference type="AlphaFoldDB" id="A0A937D822"/>
<organism evidence="1 2">
    <name type="scientific">Aquimarina mytili</name>
    <dbReference type="NCBI Taxonomy" id="874423"/>
    <lineage>
        <taxon>Bacteria</taxon>
        <taxon>Pseudomonadati</taxon>
        <taxon>Bacteroidota</taxon>
        <taxon>Flavobacteriia</taxon>
        <taxon>Flavobacteriales</taxon>
        <taxon>Flavobacteriaceae</taxon>
        <taxon>Aquimarina</taxon>
    </lineage>
</organism>
<comment type="caution">
    <text evidence="1">The sequence shown here is derived from an EMBL/GenBank/DDBJ whole genome shotgun (WGS) entry which is preliminary data.</text>
</comment>
<dbReference type="Gene3D" id="3.10.450.50">
    <property type="match status" value="1"/>
</dbReference>
<gene>
    <name evidence="1" type="ORF">JJQ60_21775</name>
</gene>
<evidence type="ECO:0000313" key="1">
    <source>
        <dbReference type="EMBL" id="MBL0686169.1"/>
    </source>
</evidence>
<accession>A0A937D822</accession>
<protein>
    <recommendedName>
        <fullName evidence="3">Nuclear transport factor 2 family protein</fullName>
    </recommendedName>
</protein>
<dbReference type="Proteomes" id="UP000651057">
    <property type="component" value="Unassembled WGS sequence"/>
</dbReference>
<dbReference type="EMBL" id="JAERQJ010000022">
    <property type="protein sequence ID" value="MBL0686169.1"/>
    <property type="molecule type" value="Genomic_DNA"/>
</dbReference>
<sequence>MKNIEIAKKYLNAAYSGDIATAKSLLDENVKLTMNGNNEISGITNGREPFFASFGKMLQLTNNTYNLDEQVEWLEGQERAILIAKESAIRNDEKFEFSRVIDYIIKEGIIKEIKIYEGDPTIADKAFSK</sequence>
<reference evidence="1" key="1">
    <citation type="submission" date="2021-01" db="EMBL/GenBank/DDBJ databases">
        <authorList>
            <person name="Zhong Y.L."/>
        </authorList>
    </citation>
    <scope>NUCLEOTIDE SEQUENCE</scope>
    <source>
        <strain evidence="1">KCTC 23302</strain>
    </source>
</reference>
<proteinExistence type="predicted"/>
<dbReference type="RefSeq" id="WP_201924757.1">
    <property type="nucleotide sequence ID" value="NZ_BAABAX010000010.1"/>
</dbReference>
<dbReference type="SUPFAM" id="SSF54427">
    <property type="entry name" value="NTF2-like"/>
    <property type="match status" value="1"/>
</dbReference>
<keyword evidence="2" id="KW-1185">Reference proteome</keyword>
<name>A0A937D822_9FLAO</name>
<dbReference type="InterPro" id="IPR032710">
    <property type="entry name" value="NTF2-like_dom_sf"/>
</dbReference>